<protein>
    <recommendedName>
        <fullName evidence="4">PEP-CTERM sorting domain-containing protein</fullName>
    </recommendedName>
</protein>
<keyword evidence="1" id="KW-0732">Signal</keyword>
<dbReference type="KEGG" id="ado:A6F68_01881"/>
<dbReference type="RefSeq" id="WP_067679001.1">
    <property type="nucleotide sequence ID" value="NZ_CP016591.1"/>
</dbReference>
<evidence type="ECO:0000256" key="1">
    <source>
        <dbReference type="SAM" id="SignalP"/>
    </source>
</evidence>
<dbReference type="PATRIC" id="fig|692370.5.peg.1894"/>
<evidence type="ECO:0000313" key="2">
    <source>
        <dbReference type="EMBL" id="ANY20391.1"/>
    </source>
</evidence>
<evidence type="ECO:0008006" key="4">
    <source>
        <dbReference type="Google" id="ProtNLM"/>
    </source>
</evidence>
<dbReference type="STRING" id="692370.A6F68_01881"/>
<reference evidence="2 3" key="1">
    <citation type="submission" date="2016-07" db="EMBL/GenBank/DDBJ databases">
        <title>Complete genome sequence of Altererythrobacter dongtanensis KCTC 22672, a type strain with esterase isolated from tidal flat.</title>
        <authorList>
            <person name="Cheng H."/>
            <person name="Wu Y.-H."/>
            <person name="Zhou P."/>
            <person name="Huo Y.-Y."/>
            <person name="Wang C.-S."/>
            <person name="Xu X.-W."/>
        </authorList>
    </citation>
    <scope>NUCLEOTIDE SEQUENCE [LARGE SCALE GENOMIC DNA]</scope>
    <source>
        <strain evidence="2 3">KCTC 22672</strain>
    </source>
</reference>
<dbReference type="Proteomes" id="UP000092932">
    <property type="component" value="Chromosome"/>
</dbReference>
<name>A0A1B2AE70_9SPHN</name>
<dbReference type="InterPro" id="IPR036514">
    <property type="entry name" value="SGNH_hydro_sf"/>
</dbReference>
<dbReference type="GO" id="GO:0016788">
    <property type="term" value="F:hydrolase activity, acting on ester bonds"/>
    <property type="evidence" value="ECO:0007669"/>
    <property type="project" value="UniProtKB-ARBA"/>
</dbReference>
<dbReference type="AlphaFoldDB" id="A0A1B2AE70"/>
<feature type="signal peptide" evidence="1">
    <location>
        <begin position="1"/>
        <end position="18"/>
    </location>
</feature>
<proteinExistence type="predicted"/>
<keyword evidence="3" id="KW-1185">Reference proteome</keyword>
<dbReference type="OrthoDB" id="7443339at2"/>
<organism evidence="2 3">
    <name type="scientific">Tsuneonella dongtanensis</name>
    <dbReference type="NCBI Taxonomy" id="692370"/>
    <lineage>
        <taxon>Bacteria</taxon>
        <taxon>Pseudomonadati</taxon>
        <taxon>Pseudomonadota</taxon>
        <taxon>Alphaproteobacteria</taxon>
        <taxon>Sphingomonadales</taxon>
        <taxon>Erythrobacteraceae</taxon>
        <taxon>Tsuneonella</taxon>
    </lineage>
</organism>
<dbReference type="SUPFAM" id="SSF52266">
    <property type="entry name" value="SGNH hydrolase"/>
    <property type="match status" value="1"/>
</dbReference>
<sequence>MKLLTAAALALAAFGADAALAHERILFVGNSFTMGANSSALRYRADSVEALGEANIGGIPAIFERFAEQAGFEWEASHELRGGSDLAYHLSEKRQAIDKPWDVVVLQQYSTLDAKNPGNPASTARDAPELARLVTARNPGVKVYLLATWTRADQAYKPTGHWFGKPLATMAIDVRRALDAADAASDDIDGVIPVGEAWQRAIEAGVADANPYDGRDFGKVDLWSYDQYHASAEGSYLEALVVFAQITGYDVRRFGAGEKAANELGIDPKVAAALQKVAMEQFDDAATASD</sequence>
<accession>A0A1B2AE70</accession>
<dbReference type="Gene3D" id="3.40.50.1110">
    <property type="entry name" value="SGNH hydrolase"/>
    <property type="match status" value="1"/>
</dbReference>
<feature type="chain" id="PRO_5008534156" description="PEP-CTERM sorting domain-containing protein" evidence="1">
    <location>
        <begin position="19"/>
        <end position="290"/>
    </location>
</feature>
<dbReference type="EMBL" id="CP016591">
    <property type="protein sequence ID" value="ANY20391.1"/>
    <property type="molecule type" value="Genomic_DNA"/>
</dbReference>
<evidence type="ECO:0000313" key="3">
    <source>
        <dbReference type="Proteomes" id="UP000092932"/>
    </source>
</evidence>
<gene>
    <name evidence="2" type="ORF">A6F68_01881</name>
</gene>